<reference evidence="2 3" key="1">
    <citation type="journal article" date="2021" name="Int. J. Syst. Evol. Microbiol.">
        <title>Reticulibacter mediterranei gen. nov., sp. nov., within the new family Reticulibacteraceae fam. nov., and Ktedonospora formicarum gen. nov., sp. nov., Ktedonobacter robiniae sp. nov., Dictyobacter formicarum sp. nov. and Dictyobacter arantiisoli sp. nov., belonging to the class Ktedonobacteria.</title>
        <authorList>
            <person name="Yabe S."/>
            <person name="Zheng Y."/>
            <person name="Wang C.M."/>
            <person name="Sakai Y."/>
            <person name="Abe K."/>
            <person name="Yokota A."/>
            <person name="Donadio S."/>
            <person name="Cavaletti L."/>
            <person name="Monciardini P."/>
        </authorList>
    </citation>
    <scope>NUCLEOTIDE SEQUENCE [LARGE SCALE GENOMIC DNA]</scope>
    <source>
        <strain evidence="2 3">SOSP1-9</strain>
    </source>
</reference>
<evidence type="ECO:0000313" key="3">
    <source>
        <dbReference type="Proteomes" id="UP000635565"/>
    </source>
</evidence>
<evidence type="ECO:0000256" key="1">
    <source>
        <dbReference type="SAM" id="Phobius"/>
    </source>
</evidence>
<evidence type="ECO:0000313" key="2">
    <source>
        <dbReference type="EMBL" id="GHO89539.1"/>
    </source>
</evidence>
<dbReference type="RefSeq" id="WP_201367109.1">
    <property type="nucleotide sequence ID" value="NZ_BNJJ01000039.1"/>
</dbReference>
<name>A0ABQ3VV32_9CHLR</name>
<feature type="transmembrane region" description="Helical" evidence="1">
    <location>
        <begin position="53"/>
        <end position="72"/>
    </location>
</feature>
<keyword evidence="3" id="KW-1185">Reference proteome</keyword>
<proteinExistence type="predicted"/>
<gene>
    <name evidence="2" type="ORF">KSZ_75450</name>
</gene>
<protein>
    <recommendedName>
        <fullName evidence="4">DUF1772 domain-containing protein</fullName>
    </recommendedName>
</protein>
<sequence>MYALLEIVNFVTLVLLVGGLFYVHVAVAPTFVALKTDSYAEVHHVIDRYSDPYMPILTFSTALLAIGELWFTQSGWQLLSRGIGIVCIVSVALISIRIHGPINRRIRTWEPGKQLEHLDDLRARWVAGHRVRTALAFIGLIALLLPVVFPAS</sequence>
<keyword evidence="1" id="KW-1133">Transmembrane helix</keyword>
<dbReference type="InterPro" id="IPR013901">
    <property type="entry name" value="Anthrone_oxy"/>
</dbReference>
<evidence type="ECO:0008006" key="4">
    <source>
        <dbReference type="Google" id="ProtNLM"/>
    </source>
</evidence>
<feature type="transmembrane region" description="Helical" evidence="1">
    <location>
        <begin position="12"/>
        <end position="32"/>
    </location>
</feature>
<comment type="caution">
    <text evidence="2">The sequence shown here is derived from an EMBL/GenBank/DDBJ whole genome shotgun (WGS) entry which is preliminary data.</text>
</comment>
<dbReference type="EMBL" id="BNJJ01000039">
    <property type="protein sequence ID" value="GHO89539.1"/>
    <property type="molecule type" value="Genomic_DNA"/>
</dbReference>
<feature type="transmembrane region" description="Helical" evidence="1">
    <location>
        <begin position="131"/>
        <end position="149"/>
    </location>
</feature>
<feature type="transmembrane region" description="Helical" evidence="1">
    <location>
        <begin position="78"/>
        <end position="98"/>
    </location>
</feature>
<keyword evidence="1" id="KW-0472">Membrane</keyword>
<dbReference type="Pfam" id="PF08592">
    <property type="entry name" value="Anthrone_oxy"/>
    <property type="match status" value="1"/>
</dbReference>
<dbReference type="Proteomes" id="UP000635565">
    <property type="component" value="Unassembled WGS sequence"/>
</dbReference>
<keyword evidence="1" id="KW-0812">Transmembrane</keyword>
<organism evidence="2 3">
    <name type="scientific">Dictyobacter formicarum</name>
    <dbReference type="NCBI Taxonomy" id="2778368"/>
    <lineage>
        <taxon>Bacteria</taxon>
        <taxon>Bacillati</taxon>
        <taxon>Chloroflexota</taxon>
        <taxon>Ktedonobacteria</taxon>
        <taxon>Ktedonobacterales</taxon>
        <taxon>Dictyobacteraceae</taxon>
        <taxon>Dictyobacter</taxon>
    </lineage>
</organism>
<accession>A0ABQ3VV32</accession>